<evidence type="ECO:0000256" key="3">
    <source>
        <dbReference type="ARBA" id="ARBA00022679"/>
    </source>
</evidence>
<evidence type="ECO:0000256" key="1">
    <source>
        <dbReference type="ARBA" id="ARBA00022555"/>
    </source>
</evidence>
<keyword evidence="5 7" id="KW-0819">tRNA processing</keyword>
<gene>
    <name evidence="7 10" type="primary">trmH</name>
    <name evidence="10" type="ORF">NFC81_09615</name>
</gene>
<name>A0AB38YD56_9GAMM</name>
<evidence type="ECO:0000259" key="9">
    <source>
        <dbReference type="Pfam" id="PF12105"/>
    </source>
</evidence>
<keyword evidence="6 7" id="KW-0694">RNA-binding</keyword>
<dbReference type="PANTHER" id="PTHR43453:SF1">
    <property type="entry name" value="TRNA_RRNA METHYLTRANSFERASE SPOU TYPE DOMAIN-CONTAINING PROTEIN"/>
    <property type="match status" value="1"/>
</dbReference>
<comment type="caution">
    <text evidence="7">Lacks conserved residue(s) required for the propagation of feature annotation.</text>
</comment>
<comment type="function">
    <text evidence="7">Catalyzes the 2'-O methylation of guanosine at position 18 in tRNA.</text>
</comment>
<keyword evidence="4 7" id="KW-0949">S-adenosyl-L-methionine</keyword>
<keyword evidence="1 7" id="KW-0820">tRNA-binding</keyword>
<dbReference type="HAMAP" id="MF_02060">
    <property type="entry name" value="tRNA_methyltr_TrmH"/>
    <property type="match status" value="1"/>
</dbReference>
<reference evidence="10" key="1">
    <citation type="submission" date="2022-07" db="EMBL/GenBank/DDBJ databases">
        <title>Complete genome sequence of Salinispirillum sp. LH10-3-1 capable of multiple carbohydrate inversion isolated from a soda lake.</title>
        <authorList>
            <person name="Liu J."/>
            <person name="Zhai Y."/>
            <person name="Zhang H."/>
            <person name="Yang H."/>
            <person name="Qu J."/>
            <person name="Li J."/>
        </authorList>
    </citation>
    <scope>NUCLEOTIDE SEQUENCE</scope>
    <source>
        <strain evidence="10">LH 10-3-1</strain>
    </source>
</reference>
<evidence type="ECO:0000256" key="5">
    <source>
        <dbReference type="ARBA" id="ARBA00022694"/>
    </source>
</evidence>
<dbReference type="InterPro" id="IPR001537">
    <property type="entry name" value="SpoU_MeTrfase"/>
</dbReference>
<dbReference type="CDD" id="cd18092">
    <property type="entry name" value="SpoU-like_TrmH"/>
    <property type="match status" value="1"/>
</dbReference>
<dbReference type="RefSeq" id="WP_304994270.1">
    <property type="nucleotide sequence ID" value="NZ_CP101717.1"/>
</dbReference>
<evidence type="ECO:0000259" key="8">
    <source>
        <dbReference type="Pfam" id="PF00588"/>
    </source>
</evidence>
<evidence type="ECO:0000313" key="10">
    <source>
        <dbReference type="EMBL" id="WLD56984.1"/>
    </source>
</evidence>
<dbReference type="GO" id="GO:0002938">
    <property type="term" value="P:tRNA guanine ribose methylation"/>
    <property type="evidence" value="ECO:0007669"/>
    <property type="project" value="UniProtKB-UniRule"/>
</dbReference>
<dbReference type="Pfam" id="PF12105">
    <property type="entry name" value="SpoU_methylas_C"/>
    <property type="match status" value="1"/>
</dbReference>
<dbReference type="EMBL" id="CP101717">
    <property type="protein sequence ID" value="WLD56984.1"/>
    <property type="molecule type" value="Genomic_DNA"/>
</dbReference>
<feature type="domain" description="tRNA/rRNA methyltransferase SpoU type" evidence="8">
    <location>
        <begin position="20"/>
        <end position="159"/>
    </location>
</feature>
<dbReference type="EC" id="2.1.1.34" evidence="7"/>
<evidence type="ECO:0000256" key="7">
    <source>
        <dbReference type="HAMAP-Rule" id="MF_02060"/>
    </source>
</evidence>
<dbReference type="InterPro" id="IPR029028">
    <property type="entry name" value="Alpha/beta_knot_MTases"/>
</dbReference>
<keyword evidence="3 7" id="KW-0808">Transferase</keyword>
<dbReference type="InterPro" id="IPR022724">
    <property type="entry name" value="rRNA_MeTrfase_SpoU_C"/>
</dbReference>
<accession>A0AB38YD56</accession>
<dbReference type="Gene3D" id="3.40.1280.10">
    <property type="match status" value="1"/>
</dbReference>
<comment type="similarity">
    <text evidence="7">Belongs to the class IV-like SAM-binding methyltransferase superfamily. RNA methyltransferase TrmH family.</text>
</comment>
<dbReference type="GO" id="GO:0000049">
    <property type="term" value="F:tRNA binding"/>
    <property type="evidence" value="ECO:0007669"/>
    <property type="project" value="UniProtKB-UniRule"/>
</dbReference>
<dbReference type="SUPFAM" id="SSF75217">
    <property type="entry name" value="alpha/beta knot"/>
    <property type="match status" value="1"/>
</dbReference>
<dbReference type="InterPro" id="IPR033671">
    <property type="entry name" value="TrmH"/>
</dbReference>
<comment type="catalytic activity">
    <reaction evidence="7">
        <text>guanosine(18) in tRNA + S-adenosyl-L-methionine = 2'-O-methylguanosine(18) in tRNA + S-adenosyl-L-homocysteine + H(+)</text>
        <dbReference type="Rhea" id="RHEA:20077"/>
        <dbReference type="Rhea" id="RHEA-COMP:10190"/>
        <dbReference type="Rhea" id="RHEA-COMP:10192"/>
        <dbReference type="ChEBI" id="CHEBI:15378"/>
        <dbReference type="ChEBI" id="CHEBI:57856"/>
        <dbReference type="ChEBI" id="CHEBI:59789"/>
        <dbReference type="ChEBI" id="CHEBI:74269"/>
        <dbReference type="ChEBI" id="CHEBI:74445"/>
        <dbReference type="EC" id="2.1.1.34"/>
    </reaction>
</comment>
<dbReference type="NCBIfam" id="NF008295">
    <property type="entry name" value="PRK11081.1"/>
    <property type="match status" value="1"/>
</dbReference>
<dbReference type="GO" id="GO:0141100">
    <property type="term" value="F:tRNA (guanine(18)-2'-O)-methyltransferase activity"/>
    <property type="evidence" value="ECO:0007669"/>
    <property type="project" value="UniProtKB-UniRule"/>
</dbReference>
<dbReference type="InterPro" id="IPR029026">
    <property type="entry name" value="tRNA_m1G_MTases_N"/>
</dbReference>
<protein>
    <recommendedName>
        <fullName evidence="7">tRNA (guanosine(18)-2'-O)-methyltransferase</fullName>
        <ecNumber evidence="7">2.1.1.34</ecNumber>
    </recommendedName>
    <alternativeName>
        <fullName evidence="7">tRNA [Gm18] methyltransferase</fullName>
    </alternativeName>
</protein>
<proteinExistence type="inferred from homology"/>
<evidence type="ECO:0000256" key="2">
    <source>
        <dbReference type="ARBA" id="ARBA00022603"/>
    </source>
</evidence>
<dbReference type="AlphaFoldDB" id="A0AB38YD56"/>
<feature type="binding site" evidence="7">
    <location>
        <position position="140"/>
    </location>
    <ligand>
        <name>S-adenosyl-L-methionine</name>
        <dbReference type="ChEBI" id="CHEBI:59789"/>
    </ligand>
</feature>
<evidence type="ECO:0000256" key="6">
    <source>
        <dbReference type="ARBA" id="ARBA00022884"/>
    </source>
</evidence>
<evidence type="ECO:0000256" key="4">
    <source>
        <dbReference type="ARBA" id="ARBA00022691"/>
    </source>
</evidence>
<sequence length="238" mass="26192">MTPERFQKIRTVLGQRQPDLRVMTDGVHKAQNLSAILRTCDASGVLNLHIAAASGQRTGIWKRSAGGSARWVKRHVHSSGKEAAAHLKQAGFKLYAAHLSAQAVDYRDVDYTLPCAIVMGAEKEGVSAEVIAEIDAEITIPMFGMVESYNVSVAAALILSEAQQQRQRAGLYQGPSRLPADEYTATLFEWCHPKMARYCQQHSLPYPPLDDDGDIANPSQWYADVRANRIRESIGATD</sequence>
<dbReference type="PANTHER" id="PTHR43453">
    <property type="entry name" value="RRNA METHYLASE-LIKE"/>
    <property type="match status" value="1"/>
</dbReference>
<organism evidence="10">
    <name type="scientific">Salinispirillum sp. LH 10-3-1</name>
    <dbReference type="NCBI Taxonomy" id="2952525"/>
    <lineage>
        <taxon>Bacteria</taxon>
        <taxon>Pseudomonadati</taxon>
        <taxon>Pseudomonadota</taxon>
        <taxon>Gammaproteobacteria</taxon>
        <taxon>Oceanospirillales</taxon>
        <taxon>Saccharospirillaceae</taxon>
        <taxon>Salinispirillum</taxon>
    </lineage>
</organism>
<feature type="domain" description="RNA methyltransferase SpoU/TrmH type C-terminal" evidence="9">
    <location>
        <begin position="165"/>
        <end position="217"/>
    </location>
</feature>
<keyword evidence="2 7" id="KW-0489">Methyltransferase</keyword>
<dbReference type="Pfam" id="PF00588">
    <property type="entry name" value="SpoU_methylase"/>
    <property type="match status" value="1"/>
</dbReference>